<dbReference type="Proteomes" id="UP000366872">
    <property type="component" value="Unassembled WGS sequence"/>
</dbReference>
<dbReference type="EMBL" id="CAAHFG010000002">
    <property type="protein sequence ID" value="VGO15641.1"/>
    <property type="molecule type" value="Genomic_DNA"/>
</dbReference>
<proteinExistence type="predicted"/>
<name>A0A6C2U7Z6_PONDE</name>
<organism evidence="1 2">
    <name type="scientific">Pontiella desulfatans</name>
    <dbReference type="NCBI Taxonomy" id="2750659"/>
    <lineage>
        <taxon>Bacteria</taxon>
        <taxon>Pseudomonadati</taxon>
        <taxon>Kiritimatiellota</taxon>
        <taxon>Kiritimatiellia</taxon>
        <taxon>Kiritimatiellales</taxon>
        <taxon>Pontiellaceae</taxon>
        <taxon>Pontiella</taxon>
    </lineage>
</organism>
<accession>A0A6C2U7Z6</accession>
<evidence type="ECO:0000313" key="1">
    <source>
        <dbReference type="EMBL" id="VGO15641.1"/>
    </source>
</evidence>
<keyword evidence="2" id="KW-1185">Reference proteome</keyword>
<sequence>MGATDWMKGLLALLVVSAFSGCGKDAPPSEPVAVERDVLVAEQEPRVVIEVPTPRMPVQLDGGVLQLGHNEFSCKIHQPGSALKTVAAITSPAVKFAGPCLTVDVGLSEGLAEIPWGEALELDALPHFAFFSPEKTTVGLFLGTSDQTIGTTQRLFFLDTKTDRRVMVMTRNRVAPDWIVGENGLPVGVRELRWDTFGLNVARIHDKPRVARCWRFEGQRKLRDREMEQALFAEAFDKIKFEPNELDALRAAENGTVPPELGTKLIDAVYYGARLGQTKETAALLENVHPSLGKQLFPLLDNPDGYAPEVGGFAGDPAKYDQLTASHQRFEGTITALRGLLRKPKAKAAQDFVSGYDFTHAAAADLPWESAGSIKLLGVSDANSDGFMDAILFVDPGQAGAGARLSILSRKQAGGKFSEISL</sequence>
<dbReference type="AlphaFoldDB" id="A0A6C2U7Z6"/>
<gene>
    <name evidence="1" type="ORF">PDESU_04226</name>
</gene>
<protein>
    <submittedName>
        <fullName evidence="1">Uncharacterized protein</fullName>
    </submittedName>
</protein>
<dbReference type="RefSeq" id="WP_136081189.1">
    <property type="nucleotide sequence ID" value="NZ_CAAHFG010000002.1"/>
</dbReference>
<reference evidence="1 2" key="1">
    <citation type="submission" date="2019-04" db="EMBL/GenBank/DDBJ databases">
        <authorList>
            <person name="Van Vliet M D."/>
        </authorList>
    </citation>
    <scope>NUCLEOTIDE SEQUENCE [LARGE SCALE GENOMIC DNA]</scope>
    <source>
        <strain evidence="1 2">F1</strain>
    </source>
</reference>
<evidence type="ECO:0000313" key="2">
    <source>
        <dbReference type="Proteomes" id="UP000366872"/>
    </source>
</evidence>